<organism evidence="1 2">
    <name type="scientific">Blautia obeum</name>
    <dbReference type="NCBI Taxonomy" id="40520"/>
    <lineage>
        <taxon>Bacteria</taxon>
        <taxon>Bacillati</taxon>
        <taxon>Bacillota</taxon>
        <taxon>Clostridia</taxon>
        <taxon>Lachnospirales</taxon>
        <taxon>Lachnospiraceae</taxon>
        <taxon>Blautia</taxon>
    </lineage>
</organism>
<dbReference type="InterPro" id="IPR010982">
    <property type="entry name" value="Lambda_DNA-bd_dom_sf"/>
</dbReference>
<gene>
    <name evidence="1" type="ORF">ERS852395_02208</name>
</gene>
<accession>A0A174CUP8</accession>
<reference evidence="1 2" key="1">
    <citation type="submission" date="2015-09" db="EMBL/GenBank/DDBJ databases">
        <authorList>
            <consortium name="Pathogen Informatics"/>
        </authorList>
    </citation>
    <scope>NUCLEOTIDE SEQUENCE [LARGE SCALE GENOMIC DNA]</scope>
    <source>
        <strain evidence="1 2">2789STDY5608838</strain>
    </source>
</reference>
<evidence type="ECO:0000313" key="2">
    <source>
        <dbReference type="Proteomes" id="UP000095447"/>
    </source>
</evidence>
<dbReference type="EMBL" id="CYZA01000011">
    <property type="protein sequence ID" value="CUO15336.1"/>
    <property type="molecule type" value="Genomic_DNA"/>
</dbReference>
<dbReference type="RefSeq" id="WP_055053655.1">
    <property type="nucleotide sequence ID" value="NZ_CYZA01000011.1"/>
</dbReference>
<dbReference type="Gene3D" id="1.10.260.40">
    <property type="entry name" value="lambda repressor-like DNA-binding domains"/>
    <property type="match status" value="1"/>
</dbReference>
<evidence type="ECO:0000313" key="1">
    <source>
        <dbReference type="EMBL" id="CUO15336.1"/>
    </source>
</evidence>
<name>A0A174CUP8_9FIRM</name>
<dbReference type="Proteomes" id="UP000095447">
    <property type="component" value="Unassembled WGS sequence"/>
</dbReference>
<proteinExistence type="predicted"/>
<sequence>MYKYTQAEFVAMMDELMDKFKKGCQKSDAELEAAYKILNPAPVGGFIDSLVKMDKYYGTDLWEIKRKQIKCFISKCDRYEMDDIVAYCRAKFFKDEINRIIYDKSIAEECDVCIFADSTILSPEWPYLCAKVYVSITWIDEGKTSYTRIFPSAAGFMSYQIEGSPEDDRKPKEHMSILEMRECLKISRAEFSRRYHIPLRTLENWESATNQCPGYVMNLLERAVLEDADRS</sequence>
<protein>
    <recommendedName>
        <fullName evidence="3">XRE family transcriptional regulator</fullName>
    </recommendedName>
</protein>
<dbReference type="GO" id="GO:0003677">
    <property type="term" value="F:DNA binding"/>
    <property type="evidence" value="ECO:0007669"/>
    <property type="project" value="InterPro"/>
</dbReference>
<evidence type="ECO:0008006" key="3">
    <source>
        <dbReference type="Google" id="ProtNLM"/>
    </source>
</evidence>
<dbReference type="AlphaFoldDB" id="A0A174CUP8"/>